<comment type="caution">
    <text evidence="1">The sequence shown here is derived from an EMBL/GenBank/DDBJ whole genome shotgun (WGS) entry which is preliminary data.</text>
</comment>
<evidence type="ECO:0000313" key="2">
    <source>
        <dbReference type="Proteomes" id="UP001562425"/>
    </source>
</evidence>
<accession>A0ABD1CQN9</accession>
<gene>
    <name evidence="1" type="ORF">pipiens_000562</name>
</gene>
<organism evidence="1 2">
    <name type="scientific">Culex pipiens pipiens</name>
    <name type="common">Northern house mosquito</name>
    <dbReference type="NCBI Taxonomy" id="38569"/>
    <lineage>
        <taxon>Eukaryota</taxon>
        <taxon>Metazoa</taxon>
        <taxon>Ecdysozoa</taxon>
        <taxon>Arthropoda</taxon>
        <taxon>Hexapoda</taxon>
        <taxon>Insecta</taxon>
        <taxon>Pterygota</taxon>
        <taxon>Neoptera</taxon>
        <taxon>Endopterygota</taxon>
        <taxon>Diptera</taxon>
        <taxon>Nematocera</taxon>
        <taxon>Culicoidea</taxon>
        <taxon>Culicidae</taxon>
        <taxon>Culicinae</taxon>
        <taxon>Culicini</taxon>
        <taxon>Culex</taxon>
        <taxon>Culex</taxon>
    </lineage>
</organism>
<keyword evidence="2" id="KW-1185">Reference proteome</keyword>
<sequence length="16" mass="1912">MSDYQRSLSEGRLVDR</sequence>
<reference evidence="1 2" key="1">
    <citation type="submission" date="2024-05" db="EMBL/GenBank/DDBJ databases">
        <title>Culex pipiens pipiens assembly and annotation.</title>
        <authorList>
            <person name="Alout H."/>
            <person name="Durand T."/>
        </authorList>
    </citation>
    <scope>NUCLEOTIDE SEQUENCE [LARGE SCALE GENOMIC DNA]</scope>
    <source>
        <strain evidence="1">HA-2024</strain>
        <tissue evidence="1">Whole body</tissue>
    </source>
</reference>
<dbReference type="AlphaFoldDB" id="A0ABD1CQN9"/>
<evidence type="ECO:0000313" key="1">
    <source>
        <dbReference type="EMBL" id="KAL1378129.1"/>
    </source>
</evidence>
<dbReference type="EMBL" id="JBEHCU010010495">
    <property type="protein sequence ID" value="KAL1378129.1"/>
    <property type="molecule type" value="Genomic_DNA"/>
</dbReference>
<feature type="non-terminal residue" evidence="1">
    <location>
        <position position="16"/>
    </location>
</feature>
<dbReference type="Proteomes" id="UP001562425">
    <property type="component" value="Unassembled WGS sequence"/>
</dbReference>
<name>A0ABD1CQN9_CULPP</name>
<protein>
    <submittedName>
        <fullName evidence="1">Uncharacterized protein</fullName>
    </submittedName>
</protein>
<proteinExistence type="predicted"/>